<evidence type="ECO:0000313" key="1">
    <source>
        <dbReference type="EMBL" id="KAF5399217.1"/>
    </source>
</evidence>
<sequence length="80" mass="9167">QTQSNIYETVSDLRIEHSCLTHRLEILETTLLKMQDQLRALPGILRTAVVQQHYALQKYTAGRQTEQAPMDNVTQTQDGK</sequence>
<dbReference type="OrthoDB" id="73653at2759"/>
<protein>
    <submittedName>
        <fullName evidence="1">Uncharacterized protein</fullName>
    </submittedName>
</protein>
<proteinExistence type="predicted"/>
<keyword evidence="2" id="KW-1185">Reference proteome</keyword>
<comment type="caution">
    <text evidence="1">The sequence shown here is derived from an EMBL/GenBank/DDBJ whole genome shotgun (WGS) entry which is preliminary data.</text>
</comment>
<feature type="non-terminal residue" evidence="1">
    <location>
        <position position="80"/>
    </location>
</feature>
<reference evidence="1" key="1">
    <citation type="submission" date="2019-05" db="EMBL/GenBank/DDBJ databases">
        <title>Annotation for the trematode Paragonimus heterotremus.</title>
        <authorList>
            <person name="Choi Y.-J."/>
        </authorList>
    </citation>
    <scope>NUCLEOTIDE SEQUENCE</scope>
    <source>
        <strain evidence="1">LC</strain>
    </source>
</reference>
<name>A0A8J4WW40_9TREM</name>
<gene>
    <name evidence="1" type="ORF">PHET_07850</name>
</gene>
<accession>A0A8J4WW40</accession>
<evidence type="ECO:0000313" key="2">
    <source>
        <dbReference type="Proteomes" id="UP000748531"/>
    </source>
</evidence>
<dbReference type="EMBL" id="LUCH01004245">
    <property type="protein sequence ID" value="KAF5399217.1"/>
    <property type="molecule type" value="Genomic_DNA"/>
</dbReference>
<dbReference type="Proteomes" id="UP000748531">
    <property type="component" value="Unassembled WGS sequence"/>
</dbReference>
<organism evidence="1 2">
    <name type="scientific">Paragonimus heterotremus</name>
    <dbReference type="NCBI Taxonomy" id="100268"/>
    <lineage>
        <taxon>Eukaryota</taxon>
        <taxon>Metazoa</taxon>
        <taxon>Spiralia</taxon>
        <taxon>Lophotrochozoa</taxon>
        <taxon>Platyhelminthes</taxon>
        <taxon>Trematoda</taxon>
        <taxon>Digenea</taxon>
        <taxon>Plagiorchiida</taxon>
        <taxon>Troglotremata</taxon>
        <taxon>Troglotrematidae</taxon>
        <taxon>Paragonimus</taxon>
    </lineage>
</organism>
<dbReference type="AlphaFoldDB" id="A0A8J4WW40"/>